<accession>A0A5C2S6K4</accession>
<name>A0A5C2S6K4_9APHY</name>
<dbReference type="Gene3D" id="2.40.70.10">
    <property type="entry name" value="Acid Proteases"/>
    <property type="match status" value="1"/>
</dbReference>
<gene>
    <name evidence="2" type="ORF">L227DRAFT_586614</name>
</gene>
<dbReference type="InterPro" id="IPR021109">
    <property type="entry name" value="Peptidase_aspartic_dom_sf"/>
</dbReference>
<dbReference type="Pfam" id="PF13650">
    <property type="entry name" value="Asp_protease_2"/>
    <property type="match status" value="1"/>
</dbReference>
<organism evidence="2 3">
    <name type="scientific">Lentinus tigrinus ALCF2SS1-6</name>
    <dbReference type="NCBI Taxonomy" id="1328759"/>
    <lineage>
        <taxon>Eukaryota</taxon>
        <taxon>Fungi</taxon>
        <taxon>Dikarya</taxon>
        <taxon>Basidiomycota</taxon>
        <taxon>Agaricomycotina</taxon>
        <taxon>Agaricomycetes</taxon>
        <taxon>Polyporales</taxon>
        <taxon>Polyporaceae</taxon>
        <taxon>Lentinus</taxon>
    </lineage>
</organism>
<feature type="region of interest" description="Disordered" evidence="1">
    <location>
        <begin position="1"/>
        <end position="21"/>
    </location>
</feature>
<evidence type="ECO:0000313" key="3">
    <source>
        <dbReference type="Proteomes" id="UP000313359"/>
    </source>
</evidence>
<dbReference type="Proteomes" id="UP000313359">
    <property type="component" value="Unassembled WGS sequence"/>
</dbReference>
<keyword evidence="3" id="KW-1185">Reference proteome</keyword>
<evidence type="ECO:0000313" key="2">
    <source>
        <dbReference type="EMBL" id="RPD59382.1"/>
    </source>
</evidence>
<evidence type="ECO:0008006" key="4">
    <source>
        <dbReference type="Google" id="ProtNLM"/>
    </source>
</evidence>
<dbReference type="AlphaFoldDB" id="A0A5C2S6K4"/>
<dbReference type="STRING" id="1328759.A0A5C2S6K4"/>
<dbReference type="SUPFAM" id="SSF50630">
    <property type="entry name" value="Acid proteases"/>
    <property type="match status" value="1"/>
</dbReference>
<dbReference type="OrthoDB" id="2801388at2759"/>
<evidence type="ECO:0000256" key="1">
    <source>
        <dbReference type="SAM" id="MobiDB-lite"/>
    </source>
</evidence>
<protein>
    <recommendedName>
        <fullName evidence="4">Aspartic peptidase DDI1-type domain-containing protein</fullName>
    </recommendedName>
</protein>
<reference evidence="2" key="1">
    <citation type="journal article" date="2018" name="Genome Biol. Evol.">
        <title>Genomics and development of Lentinus tigrinus, a white-rot wood-decaying mushroom with dimorphic fruiting bodies.</title>
        <authorList>
            <person name="Wu B."/>
            <person name="Xu Z."/>
            <person name="Knudson A."/>
            <person name="Carlson A."/>
            <person name="Chen N."/>
            <person name="Kovaka S."/>
            <person name="LaButti K."/>
            <person name="Lipzen A."/>
            <person name="Pennachio C."/>
            <person name="Riley R."/>
            <person name="Schakwitz W."/>
            <person name="Umezawa K."/>
            <person name="Ohm R.A."/>
            <person name="Grigoriev I.V."/>
            <person name="Nagy L.G."/>
            <person name="Gibbons J."/>
            <person name="Hibbett D."/>
        </authorList>
    </citation>
    <scope>NUCLEOTIDE SEQUENCE [LARGE SCALE GENOMIC DNA]</scope>
    <source>
        <strain evidence="2">ALCF2SS1-6</strain>
    </source>
</reference>
<proteinExistence type="predicted"/>
<sequence>MAQPYRMPPRGGAGAPSFDPNNDARSIIGFFEDLEYNFQQAGVSSPREKKAHAVRYAPDSEKTIWKSYPEFEDPLKSYDDFKKAILAEYIGEGGRMLYTLRDLDMLVRMTAAAGVHSIKEFNDYSRKFRDIASFLVTGNYLRDDERDRMFIQGISEPLRGQVTERLRITHPDVLYPRQQYSVPQVTEAVRHILEAAVPSEDPVPLRVALESAAIRAVEGVFMSKRKVSCILDSGSAIVSMSEGVCHALGLDYDHRITLEMQSANGELDNSLGLARNVPVRFGSLVVYLQFHVIRSPAYDVLLGRPFDILTSSIVQTNSDGSQTIILHDPNSDIETTIPTHRRIDPQYSRSLCSCPECVPGFYSWAN</sequence>
<dbReference type="EMBL" id="ML122270">
    <property type="protein sequence ID" value="RPD59382.1"/>
    <property type="molecule type" value="Genomic_DNA"/>
</dbReference>
<dbReference type="CDD" id="cd00303">
    <property type="entry name" value="retropepsin_like"/>
    <property type="match status" value="1"/>
</dbReference>